<dbReference type="NCBIfam" id="TIGR00305">
    <property type="entry name" value="putative toxin-antitoxin system toxin component, PIN family"/>
    <property type="match status" value="1"/>
</dbReference>
<dbReference type="InterPro" id="IPR002850">
    <property type="entry name" value="PIN_toxin-like"/>
</dbReference>
<dbReference type="InterPro" id="IPR029060">
    <property type="entry name" value="PIN-like_dom_sf"/>
</dbReference>
<dbReference type="Gene3D" id="3.40.50.1010">
    <property type="entry name" value="5'-nuclease"/>
    <property type="match status" value="1"/>
</dbReference>
<sequence>MPIKAVLDTSILISAFLKHGGVNALVVQAGKNQYQLFLSQAILEETGRVLLTYGHIRKKYNYSDKEVREYLASLRKAAKRILRKVLDIKVIAEDPDDDFILACALKIKADYIVSKDNHMQNLKQYQGIKIISTQDFLKLLGNKN</sequence>
<dbReference type="SUPFAM" id="SSF88723">
    <property type="entry name" value="PIN domain-like"/>
    <property type="match status" value="1"/>
</dbReference>
<evidence type="ECO:0000313" key="3">
    <source>
        <dbReference type="Proteomes" id="UP000772181"/>
    </source>
</evidence>
<dbReference type="SMART" id="SM00670">
    <property type="entry name" value="PINc"/>
    <property type="match status" value="1"/>
</dbReference>
<evidence type="ECO:0000313" key="2">
    <source>
        <dbReference type="EMBL" id="MBI4595079.1"/>
    </source>
</evidence>
<dbReference type="Proteomes" id="UP000772181">
    <property type="component" value="Unassembled WGS sequence"/>
</dbReference>
<comment type="caution">
    <text evidence="2">The sequence shown here is derived from an EMBL/GenBank/DDBJ whole genome shotgun (WGS) entry which is preliminary data.</text>
</comment>
<gene>
    <name evidence="2" type="ORF">HY730_01725</name>
</gene>
<dbReference type="InterPro" id="IPR002716">
    <property type="entry name" value="PIN_dom"/>
</dbReference>
<reference evidence="2" key="1">
    <citation type="submission" date="2020-07" db="EMBL/GenBank/DDBJ databases">
        <title>Huge and variable diversity of episymbiotic CPR bacteria and DPANN archaea in groundwater ecosystems.</title>
        <authorList>
            <person name="He C.Y."/>
            <person name="Keren R."/>
            <person name="Whittaker M."/>
            <person name="Farag I.F."/>
            <person name="Doudna J."/>
            <person name="Cate J.H.D."/>
            <person name="Banfield J.F."/>
        </authorList>
    </citation>
    <scope>NUCLEOTIDE SEQUENCE</scope>
    <source>
        <strain evidence="2">NC_groundwater_1482_Ag_S-0.65um_47_24</strain>
    </source>
</reference>
<dbReference type="PANTHER" id="PTHR34610:SF3">
    <property type="entry name" value="SSL7007 PROTEIN"/>
    <property type="match status" value="1"/>
</dbReference>
<proteinExistence type="predicted"/>
<feature type="domain" description="PIN" evidence="1">
    <location>
        <begin position="3"/>
        <end position="121"/>
    </location>
</feature>
<dbReference type="EMBL" id="JACQWF010000080">
    <property type="protein sequence ID" value="MBI4595079.1"/>
    <property type="molecule type" value="Genomic_DNA"/>
</dbReference>
<organism evidence="2 3">
    <name type="scientific">Tectimicrobiota bacterium</name>
    <dbReference type="NCBI Taxonomy" id="2528274"/>
    <lineage>
        <taxon>Bacteria</taxon>
        <taxon>Pseudomonadati</taxon>
        <taxon>Nitrospinota/Tectimicrobiota group</taxon>
        <taxon>Candidatus Tectimicrobiota</taxon>
    </lineage>
</organism>
<evidence type="ECO:0000259" key="1">
    <source>
        <dbReference type="SMART" id="SM00670"/>
    </source>
</evidence>
<dbReference type="Pfam" id="PF13470">
    <property type="entry name" value="PIN_3"/>
    <property type="match status" value="1"/>
</dbReference>
<protein>
    <submittedName>
        <fullName evidence="2">Toxin-antitoxin system toxin component, PIN family</fullName>
    </submittedName>
</protein>
<name>A0A933LPW8_UNCTE</name>
<dbReference type="PANTHER" id="PTHR34610">
    <property type="entry name" value="SSL7007 PROTEIN"/>
    <property type="match status" value="1"/>
</dbReference>
<dbReference type="AlphaFoldDB" id="A0A933LPW8"/>
<accession>A0A933LPW8</accession>